<gene>
    <name evidence="1" type="ORF">JANAI62_32860</name>
</gene>
<dbReference type="EMBL" id="BPFH01000007">
    <property type="protein sequence ID" value="GIT96663.1"/>
    <property type="molecule type" value="Genomic_DNA"/>
</dbReference>
<sequence>MAGALAACLAQPSFAAGDRLWDTFERRCLLPYEHLLTPDMRGLTDANGAWSDGSGLRVITTESTCAVTGAATASLSARLMGRSDGRRYAEVRAGVWQSDRWREPRIEVEALADGYLVRETDLEG</sequence>
<dbReference type="Proteomes" id="UP000786693">
    <property type="component" value="Unassembled WGS sequence"/>
</dbReference>
<evidence type="ECO:0000313" key="2">
    <source>
        <dbReference type="Proteomes" id="UP000786693"/>
    </source>
</evidence>
<accession>A0ABQ4NQL3</accession>
<evidence type="ECO:0000313" key="1">
    <source>
        <dbReference type="EMBL" id="GIT96663.1"/>
    </source>
</evidence>
<comment type="caution">
    <text evidence="1">The sequence shown here is derived from an EMBL/GenBank/DDBJ whole genome shotgun (WGS) entry which is preliminary data.</text>
</comment>
<keyword evidence="2" id="KW-1185">Reference proteome</keyword>
<reference evidence="1 2" key="1">
    <citation type="submission" date="2021-05" db="EMBL/GenBank/DDBJ databases">
        <title>Bacteria Genome sequencing.</title>
        <authorList>
            <person name="Takabe Y."/>
            <person name="Nakajima Y."/>
            <person name="Suzuki S."/>
            <person name="Shiozaki T."/>
        </authorList>
    </citation>
    <scope>NUCLEOTIDE SEQUENCE [LARGE SCALE GENOMIC DNA]</scope>
    <source>
        <strain evidence="1 2">AI_62</strain>
    </source>
</reference>
<protein>
    <submittedName>
        <fullName evidence="1">Uncharacterized protein</fullName>
    </submittedName>
</protein>
<name>A0ABQ4NQL3_9RHOB</name>
<proteinExistence type="predicted"/>
<organism evidence="1 2">
    <name type="scientific">Jannaschia pagri</name>
    <dbReference type="NCBI Taxonomy" id="2829797"/>
    <lineage>
        <taxon>Bacteria</taxon>
        <taxon>Pseudomonadati</taxon>
        <taxon>Pseudomonadota</taxon>
        <taxon>Alphaproteobacteria</taxon>
        <taxon>Rhodobacterales</taxon>
        <taxon>Roseobacteraceae</taxon>
        <taxon>Jannaschia</taxon>
    </lineage>
</organism>